<evidence type="ECO:0000313" key="3">
    <source>
        <dbReference type="EMBL" id="KAF7511363.1"/>
    </source>
</evidence>
<dbReference type="GO" id="GO:0000172">
    <property type="term" value="C:ribonuclease MRP complex"/>
    <property type="evidence" value="ECO:0007669"/>
    <property type="project" value="InterPro"/>
</dbReference>
<dbReference type="GO" id="GO:0000294">
    <property type="term" value="P:nuclear-transcribed mRNA catabolic process, RNase MRP-dependent"/>
    <property type="evidence" value="ECO:0007669"/>
    <property type="project" value="TreeGrafter"/>
</dbReference>
<proteinExistence type="predicted"/>
<accession>A0A8H7E7S6</accession>
<dbReference type="Proteomes" id="UP000606974">
    <property type="component" value="Unassembled WGS sequence"/>
</dbReference>
<keyword evidence="4" id="KW-1185">Reference proteome</keyword>
<feature type="domain" description="RNase MRP protein 1 RNA binding" evidence="2">
    <location>
        <begin position="38"/>
        <end position="126"/>
    </location>
</feature>
<dbReference type="PANTHER" id="PTHR37792:SF1">
    <property type="entry name" value="RIBONUCLEASE MRP PROTEIN SUBUNIT RMP1"/>
    <property type="match status" value="1"/>
</dbReference>
<dbReference type="InterPro" id="IPR047205">
    <property type="entry name" value="RMP1"/>
</dbReference>
<evidence type="ECO:0000313" key="4">
    <source>
        <dbReference type="Proteomes" id="UP000606974"/>
    </source>
</evidence>
<gene>
    <name evidence="3" type="ORF">GJ744_004928</name>
</gene>
<organism evidence="3 4">
    <name type="scientific">Endocarpon pusillum</name>
    <dbReference type="NCBI Taxonomy" id="364733"/>
    <lineage>
        <taxon>Eukaryota</taxon>
        <taxon>Fungi</taxon>
        <taxon>Dikarya</taxon>
        <taxon>Ascomycota</taxon>
        <taxon>Pezizomycotina</taxon>
        <taxon>Eurotiomycetes</taxon>
        <taxon>Chaetothyriomycetidae</taxon>
        <taxon>Verrucariales</taxon>
        <taxon>Verrucariaceae</taxon>
        <taxon>Endocarpon</taxon>
    </lineage>
</organism>
<dbReference type="GO" id="GO:0042134">
    <property type="term" value="F:rRNA primary transcript binding"/>
    <property type="evidence" value="ECO:0007669"/>
    <property type="project" value="InterPro"/>
</dbReference>
<evidence type="ECO:0000256" key="1">
    <source>
        <dbReference type="SAM" id="MobiDB-lite"/>
    </source>
</evidence>
<dbReference type="Pfam" id="PF20945">
    <property type="entry name" value="RMP1"/>
    <property type="match status" value="1"/>
</dbReference>
<feature type="region of interest" description="Disordered" evidence="1">
    <location>
        <begin position="1"/>
        <end position="28"/>
    </location>
</feature>
<dbReference type="EMBL" id="JAACFV010000021">
    <property type="protein sequence ID" value="KAF7511363.1"/>
    <property type="molecule type" value="Genomic_DNA"/>
</dbReference>
<dbReference type="InterPro" id="IPR047204">
    <property type="entry name" value="RMP1_RBD"/>
</dbReference>
<dbReference type="OrthoDB" id="5414547at2759"/>
<dbReference type="PANTHER" id="PTHR37792">
    <property type="entry name" value="RIBONUCLEASE MRP PROTEIN SUBUNIT RMP1"/>
    <property type="match status" value="1"/>
</dbReference>
<dbReference type="GO" id="GO:0000466">
    <property type="term" value="P:maturation of 5.8S rRNA from tricistronic rRNA transcript (SSU-rRNA, 5.8S rRNA, LSU-rRNA)"/>
    <property type="evidence" value="ECO:0007669"/>
    <property type="project" value="TreeGrafter"/>
</dbReference>
<dbReference type="AlphaFoldDB" id="A0A8H7E7S6"/>
<reference evidence="3" key="1">
    <citation type="submission" date="2020-02" db="EMBL/GenBank/DDBJ databases">
        <authorList>
            <person name="Palmer J.M."/>
        </authorList>
    </citation>
    <scope>NUCLEOTIDE SEQUENCE</scope>
    <source>
        <strain evidence="3">EPUS1.4</strain>
        <tissue evidence="3">Thallus</tissue>
    </source>
</reference>
<evidence type="ECO:0000259" key="2">
    <source>
        <dbReference type="Pfam" id="PF20945"/>
    </source>
</evidence>
<comment type="caution">
    <text evidence="3">The sequence shown here is derived from an EMBL/GenBank/DDBJ whole genome shotgun (WGS) entry which is preliminary data.</text>
</comment>
<feature type="compositionally biased region" description="Basic residues" evidence="1">
    <location>
        <begin position="1"/>
        <end position="10"/>
    </location>
</feature>
<name>A0A8H7E7S6_9EURO</name>
<dbReference type="CDD" id="cd22573">
    <property type="entry name" value="RMP1_RBD"/>
    <property type="match status" value="1"/>
</dbReference>
<protein>
    <recommendedName>
        <fullName evidence="2">RNase MRP protein 1 RNA binding domain-containing protein</fullName>
    </recommendedName>
</protein>
<sequence length="263" mass="30010">MPPHKDRKMSRSMLDTRTLAESDPTPRNSELREVDHQLHLIYRRNKNQHRLQKWWKWVGLLRRSIKKLLAFEGRGWIRREEEKEKEHLERWVREVLIPGAWLAFSTLVADTQFSTLGVVLTAVLARVGKILGLPKTEQQALGMEIKLKSLLAASVRQTGQDAGEIVLREYVEDMGNLVERRKIGEESRATDGFTQTGKEVKELILNNKADRPRDSEVGKGVPKVNMVQGTTVGQGVQSVKSQARPRKKCKKGNTIDDLFSDLV</sequence>